<dbReference type="AlphaFoldDB" id="A0A077HPV5"/>
<dbReference type="RefSeq" id="WP_038610993.1">
    <property type="nucleotide sequence ID" value="NZ_CP009215.1"/>
</dbReference>
<keyword evidence="4" id="KW-1185">Reference proteome</keyword>
<gene>
    <name evidence="3" type="ORF">CUREI_04775</name>
</gene>
<dbReference type="KEGG" id="cuv:CUREI_04775"/>
<feature type="compositionally biased region" description="Low complexity" evidence="1">
    <location>
        <begin position="223"/>
        <end position="237"/>
    </location>
</feature>
<evidence type="ECO:0000256" key="2">
    <source>
        <dbReference type="SAM" id="SignalP"/>
    </source>
</evidence>
<sequence>MRNTRRALVAVAASTFALGGCSAAGLQHTGKDPVAIGIDADDPEQVVLGEIYRHILQQLGRPASVTPADFATSDTLSVLKEEPVDFVVACTGRLVEETNTAAAHKLAEEAEAGAEGMSETVYDAAVAALPASVRTVDPSPAEGCSNAGDLPQNVIPLFTAGMFDRGEINRLNFITRVMATDRIEEMVDAVEDGSSVEDALAEWMMEYAHIDVYADEVADPDDSGAAAGDSADQSGAR</sequence>
<name>A0A077HPV5_9CORY</name>
<dbReference type="Proteomes" id="UP000028939">
    <property type="component" value="Chromosome"/>
</dbReference>
<dbReference type="Gene3D" id="3.40.190.10">
    <property type="entry name" value="Periplasmic binding protein-like II"/>
    <property type="match status" value="1"/>
</dbReference>
<dbReference type="EMBL" id="CP009215">
    <property type="protein sequence ID" value="AIL96697.1"/>
    <property type="molecule type" value="Genomic_DNA"/>
</dbReference>
<dbReference type="STRING" id="401472.CUREI_04775"/>
<keyword evidence="2" id="KW-0732">Signal</keyword>
<dbReference type="OrthoDB" id="4423830at2"/>
<proteinExistence type="predicted"/>
<accession>A0A077HPV5</accession>
<evidence type="ECO:0000313" key="4">
    <source>
        <dbReference type="Proteomes" id="UP000028939"/>
    </source>
</evidence>
<dbReference type="HOGENOM" id="CLU_084708_0_0_11"/>
<feature type="region of interest" description="Disordered" evidence="1">
    <location>
        <begin position="218"/>
        <end position="237"/>
    </location>
</feature>
<reference evidence="3 4" key="1">
    <citation type="submission" date="2014-08" db="EMBL/GenBank/DDBJ databases">
        <title>Complete genome sequence of Corynebacterium ureicelerivorans DSM 45051, a lipophilic and urea-splitting isolate from a blood culture of a septicaemia patient.</title>
        <authorList>
            <person name="Tippelt A."/>
            <person name="Albersmeier A."/>
            <person name="Brinkrolf K."/>
            <person name="Ruckert C."/>
            <person name="Tauch A."/>
        </authorList>
    </citation>
    <scope>NUCLEOTIDE SEQUENCE [LARGE SCALE GENOMIC DNA]</scope>
    <source>
        <strain evidence="3 4">IMMIB RIV-2301</strain>
    </source>
</reference>
<feature type="signal peptide" evidence="2">
    <location>
        <begin position="1"/>
        <end position="23"/>
    </location>
</feature>
<protein>
    <recommendedName>
        <fullName evidence="5">ABC-type glycine betaine transport system substrate-binding domain-containing protein</fullName>
    </recommendedName>
</protein>
<evidence type="ECO:0000256" key="1">
    <source>
        <dbReference type="SAM" id="MobiDB-lite"/>
    </source>
</evidence>
<dbReference type="PROSITE" id="PS51257">
    <property type="entry name" value="PROKAR_LIPOPROTEIN"/>
    <property type="match status" value="1"/>
</dbReference>
<feature type="chain" id="PRO_5001719171" description="ABC-type glycine betaine transport system substrate-binding domain-containing protein" evidence="2">
    <location>
        <begin position="24"/>
        <end position="237"/>
    </location>
</feature>
<organism evidence="3 4">
    <name type="scientific">Corynebacterium ureicelerivorans</name>
    <dbReference type="NCBI Taxonomy" id="401472"/>
    <lineage>
        <taxon>Bacteria</taxon>
        <taxon>Bacillati</taxon>
        <taxon>Actinomycetota</taxon>
        <taxon>Actinomycetes</taxon>
        <taxon>Mycobacteriales</taxon>
        <taxon>Corynebacteriaceae</taxon>
        <taxon>Corynebacterium</taxon>
    </lineage>
</organism>
<evidence type="ECO:0000313" key="3">
    <source>
        <dbReference type="EMBL" id="AIL96697.1"/>
    </source>
</evidence>
<evidence type="ECO:0008006" key="5">
    <source>
        <dbReference type="Google" id="ProtNLM"/>
    </source>
</evidence>